<keyword evidence="1" id="KW-0472">Membrane</keyword>
<dbReference type="EMBL" id="CP060714">
    <property type="protein sequence ID" value="QNN58614.1"/>
    <property type="molecule type" value="Genomic_DNA"/>
</dbReference>
<dbReference type="PANTHER" id="PTHR11161">
    <property type="entry name" value="O-ACYLTRANSFERASE"/>
    <property type="match status" value="1"/>
</dbReference>
<keyword evidence="1" id="KW-1133">Transmembrane helix</keyword>
<dbReference type="InterPro" id="IPR052728">
    <property type="entry name" value="O2_lipid_transport_reg"/>
</dbReference>
<feature type="transmembrane region" description="Helical" evidence="1">
    <location>
        <begin position="50"/>
        <end position="71"/>
    </location>
</feature>
<feature type="transmembrane region" description="Helical" evidence="1">
    <location>
        <begin position="229"/>
        <end position="246"/>
    </location>
</feature>
<feature type="transmembrane region" description="Helical" evidence="1">
    <location>
        <begin position="205"/>
        <end position="222"/>
    </location>
</feature>
<gene>
    <name evidence="3" type="ORF">H9K76_07235</name>
</gene>
<dbReference type="Pfam" id="PF01757">
    <property type="entry name" value="Acyl_transf_3"/>
    <property type="match status" value="1"/>
</dbReference>
<feature type="transmembrane region" description="Helical" evidence="1">
    <location>
        <begin position="334"/>
        <end position="355"/>
    </location>
</feature>
<feature type="transmembrane region" description="Helical" evidence="1">
    <location>
        <begin position="307"/>
        <end position="328"/>
    </location>
</feature>
<sequence length="389" mass="42646">MSSAKRNASIDCIKGLACAAIVWHHLAFYGPMSDVAQPLLPDTIEWLSEYARMAVQIFLVLGGYLAAASLAPKALARFDSASQQVGKRFVRLVVPYAVALIVAVLLSDLVRSLMDHPSVPGEPSIPQLIANAFLIQDIVGEEALSAGVWYVAIDFQLFVMAVLLFGAMRSFRFSDRVRARVTQVLVAAGVCGSLLYANLHADWDMWGIYFFGAYGLGMLAYWGSRSRHWATWFVLIGVIGCAALWVEFRGRIALAMTSALVLMLVMRPAREDGTTHAQLLLGRLARPIEPILEPLTSRLQKLGQMSYSVFLIHFSICLLVNAVVSAWVPEVPVLHLLGMCVAFVLSVLAGRVLYLRVEQHVPTWLTALRWQLSLIGAGGGVLLAGQFIH</sequence>
<dbReference type="GO" id="GO:0016747">
    <property type="term" value="F:acyltransferase activity, transferring groups other than amino-acyl groups"/>
    <property type="evidence" value="ECO:0007669"/>
    <property type="project" value="InterPro"/>
</dbReference>
<evidence type="ECO:0000313" key="4">
    <source>
        <dbReference type="Proteomes" id="UP000515811"/>
    </source>
</evidence>
<feature type="transmembrane region" description="Helical" evidence="1">
    <location>
        <begin position="252"/>
        <end position="269"/>
    </location>
</feature>
<feature type="transmembrane region" description="Helical" evidence="1">
    <location>
        <begin position="367"/>
        <end position="388"/>
    </location>
</feature>
<keyword evidence="3" id="KW-0808">Transferase</keyword>
<dbReference type="PANTHER" id="PTHR11161:SF0">
    <property type="entry name" value="O-ACYLTRANSFERASE LIKE PROTEIN"/>
    <property type="match status" value="1"/>
</dbReference>
<keyword evidence="1" id="KW-0812">Transmembrane</keyword>
<organism evidence="3 4">
    <name type="scientific">Diaphorobacter ruginosibacter</name>
    <dbReference type="NCBI Taxonomy" id="1715720"/>
    <lineage>
        <taxon>Bacteria</taxon>
        <taxon>Pseudomonadati</taxon>
        <taxon>Pseudomonadota</taxon>
        <taxon>Betaproteobacteria</taxon>
        <taxon>Burkholderiales</taxon>
        <taxon>Comamonadaceae</taxon>
        <taxon>Diaphorobacter</taxon>
    </lineage>
</organism>
<evidence type="ECO:0000313" key="3">
    <source>
        <dbReference type="EMBL" id="QNN58614.1"/>
    </source>
</evidence>
<dbReference type="AlphaFoldDB" id="A0A7G9RSN9"/>
<accession>A0A7G9RSN9</accession>
<feature type="transmembrane region" description="Helical" evidence="1">
    <location>
        <begin position="147"/>
        <end position="167"/>
    </location>
</feature>
<reference evidence="3 4" key="1">
    <citation type="submission" date="2020-08" db="EMBL/GenBank/DDBJ databases">
        <title>Genome sequence of Diaphorobacter ruginosibacter DSM 27467T.</title>
        <authorList>
            <person name="Hyun D.-W."/>
            <person name="Bae J.-W."/>
        </authorList>
    </citation>
    <scope>NUCLEOTIDE SEQUENCE [LARGE SCALE GENOMIC DNA]</scope>
    <source>
        <strain evidence="3 4">DSM 27467</strain>
    </source>
</reference>
<protein>
    <submittedName>
        <fullName evidence="3">Acyltransferase</fullName>
    </submittedName>
</protein>
<name>A0A7G9RSN9_9BURK</name>
<dbReference type="InterPro" id="IPR002656">
    <property type="entry name" value="Acyl_transf_3_dom"/>
</dbReference>
<feature type="transmembrane region" description="Helical" evidence="1">
    <location>
        <begin position="12"/>
        <end position="30"/>
    </location>
</feature>
<feature type="transmembrane region" description="Helical" evidence="1">
    <location>
        <begin position="92"/>
        <end position="110"/>
    </location>
</feature>
<proteinExistence type="predicted"/>
<dbReference type="RefSeq" id="WP_187599146.1">
    <property type="nucleotide sequence ID" value="NZ_CP060714.1"/>
</dbReference>
<feature type="transmembrane region" description="Helical" evidence="1">
    <location>
        <begin position="179"/>
        <end position="199"/>
    </location>
</feature>
<keyword evidence="3" id="KW-0012">Acyltransferase</keyword>
<evidence type="ECO:0000256" key="1">
    <source>
        <dbReference type="SAM" id="Phobius"/>
    </source>
</evidence>
<dbReference type="KEGG" id="drg:H9K76_07235"/>
<evidence type="ECO:0000259" key="2">
    <source>
        <dbReference type="Pfam" id="PF01757"/>
    </source>
</evidence>
<feature type="domain" description="Acyltransferase 3" evidence="2">
    <location>
        <begin position="7"/>
        <end position="348"/>
    </location>
</feature>
<keyword evidence="4" id="KW-1185">Reference proteome</keyword>
<dbReference type="Proteomes" id="UP000515811">
    <property type="component" value="Chromosome"/>
</dbReference>